<evidence type="ECO:0000313" key="3">
    <source>
        <dbReference type="Proteomes" id="UP001060261"/>
    </source>
</evidence>
<keyword evidence="3" id="KW-1185">Reference proteome</keyword>
<evidence type="ECO:0000256" key="1">
    <source>
        <dbReference type="SAM" id="MobiDB-lite"/>
    </source>
</evidence>
<name>A0ABY5YH87_9DEIO</name>
<dbReference type="Proteomes" id="UP001060261">
    <property type="component" value="Chromosome"/>
</dbReference>
<protein>
    <submittedName>
        <fullName evidence="2">Uncharacterized protein</fullName>
    </submittedName>
</protein>
<gene>
    <name evidence="2" type="ORF">N0D28_00415</name>
</gene>
<organism evidence="2 3">
    <name type="scientific">Deinococcus rubellus</name>
    <dbReference type="NCBI Taxonomy" id="1889240"/>
    <lineage>
        <taxon>Bacteria</taxon>
        <taxon>Thermotogati</taxon>
        <taxon>Deinococcota</taxon>
        <taxon>Deinococci</taxon>
        <taxon>Deinococcales</taxon>
        <taxon>Deinococcaceae</taxon>
        <taxon>Deinococcus</taxon>
    </lineage>
</organism>
<accession>A0ABY5YH87</accession>
<evidence type="ECO:0000313" key="2">
    <source>
        <dbReference type="EMBL" id="UWX64180.1"/>
    </source>
</evidence>
<feature type="region of interest" description="Disordered" evidence="1">
    <location>
        <begin position="1"/>
        <end position="58"/>
    </location>
</feature>
<proteinExistence type="predicted"/>
<dbReference type="EMBL" id="CP104213">
    <property type="protein sequence ID" value="UWX64180.1"/>
    <property type="molecule type" value="Genomic_DNA"/>
</dbReference>
<reference evidence="2" key="1">
    <citation type="submission" date="2022-09" db="EMBL/GenBank/DDBJ databases">
        <title>genome sequence of Deinococcus rubellus.</title>
        <authorList>
            <person name="Srinivasan S."/>
        </authorList>
    </citation>
    <scope>NUCLEOTIDE SEQUENCE</scope>
    <source>
        <strain evidence="2">Ant6</strain>
    </source>
</reference>
<dbReference type="RefSeq" id="WP_260560455.1">
    <property type="nucleotide sequence ID" value="NZ_BAABEC010000020.1"/>
</dbReference>
<feature type="compositionally biased region" description="Low complexity" evidence="1">
    <location>
        <begin position="1"/>
        <end position="31"/>
    </location>
</feature>
<sequence length="198" mass="21102">MTKLDQLLTKLTTSPVAAQQPANPHNAPQTQLETGIKPKRERRPRVGPAAPTPGSEARAHAEAWLQSIREWHVKSSQAIVVGDGPARSNIGRMQVVGIGSYGGPPGGAFVLQKLSTPIGWLSERAVGETITRSKQPCLERLRKGGGPSTLIDDRGGWRSDREMALTCAAALLTLAAELGDGQAQHHLEVVRRVASTSS</sequence>